<feature type="region of interest" description="Disordered" evidence="1">
    <location>
        <begin position="52"/>
        <end position="72"/>
    </location>
</feature>
<keyword evidence="3" id="KW-1185">Reference proteome</keyword>
<evidence type="ECO:0000256" key="1">
    <source>
        <dbReference type="SAM" id="MobiDB-lite"/>
    </source>
</evidence>
<name>A0A9N9NBF9_FUNMO</name>
<evidence type="ECO:0000313" key="3">
    <source>
        <dbReference type="Proteomes" id="UP000789375"/>
    </source>
</evidence>
<dbReference type="AlphaFoldDB" id="A0A9N9NBF9"/>
<dbReference type="Pfam" id="PF14114">
    <property type="entry name" value="DUF4286"/>
    <property type="match status" value="1"/>
</dbReference>
<evidence type="ECO:0000313" key="2">
    <source>
        <dbReference type="EMBL" id="CAG8721967.1"/>
    </source>
</evidence>
<comment type="caution">
    <text evidence="2">The sequence shown here is derived from an EMBL/GenBank/DDBJ whole genome shotgun (WGS) entry which is preliminary data.</text>
</comment>
<dbReference type="Proteomes" id="UP000789375">
    <property type="component" value="Unassembled WGS sequence"/>
</dbReference>
<gene>
    <name evidence="2" type="ORF">FMOSSE_LOCUS15047</name>
</gene>
<reference evidence="2" key="1">
    <citation type="submission" date="2021-06" db="EMBL/GenBank/DDBJ databases">
        <authorList>
            <person name="Kallberg Y."/>
            <person name="Tangrot J."/>
            <person name="Rosling A."/>
        </authorList>
    </citation>
    <scope>NUCLEOTIDE SEQUENCE</scope>
    <source>
        <strain evidence="2">87-6 pot B 2015</strain>
    </source>
</reference>
<organism evidence="2 3">
    <name type="scientific">Funneliformis mosseae</name>
    <name type="common">Endomycorrhizal fungus</name>
    <name type="synonym">Glomus mosseae</name>
    <dbReference type="NCBI Taxonomy" id="27381"/>
    <lineage>
        <taxon>Eukaryota</taxon>
        <taxon>Fungi</taxon>
        <taxon>Fungi incertae sedis</taxon>
        <taxon>Mucoromycota</taxon>
        <taxon>Glomeromycotina</taxon>
        <taxon>Glomeromycetes</taxon>
        <taxon>Glomerales</taxon>
        <taxon>Glomeraceae</taxon>
        <taxon>Funneliformis</taxon>
    </lineage>
</organism>
<accession>A0A9N9NBF9</accession>
<sequence length="140" mass="16471">MQSNSKIFKDSTSILPIIYEANFTIALEIAEEFESWLHDHLNETLNSKSGFRDAEVFQRDPQNDEGDPGVKRPDRVHKYFTVFFEVDNKESIEIYLREEAPKIQEALQQKFNQKDALVVSSRRILYPVSLWAKRQSYDKK</sequence>
<protein>
    <submittedName>
        <fullName evidence="2">1068_t:CDS:1</fullName>
    </submittedName>
</protein>
<dbReference type="InterPro" id="IPR025563">
    <property type="entry name" value="DUF4286"/>
</dbReference>
<proteinExistence type="predicted"/>
<dbReference type="EMBL" id="CAJVPP010013796">
    <property type="protein sequence ID" value="CAG8721967.1"/>
    <property type="molecule type" value="Genomic_DNA"/>
</dbReference>